<accession>A0A9D1L0J3</accession>
<evidence type="ECO:0000259" key="1">
    <source>
        <dbReference type="Pfam" id="PF01636"/>
    </source>
</evidence>
<dbReference type="Gene3D" id="3.90.1200.10">
    <property type="match status" value="1"/>
</dbReference>
<proteinExistence type="predicted"/>
<organism evidence="2 3">
    <name type="scientific">Candidatus Fimiplasma intestinipullorum</name>
    <dbReference type="NCBI Taxonomy" id="2840825"/>
    <lineage>
        <taxon>Bacteria</taxon>
        <taxon>Bacillati</taxon>
        <taxon>Bacillota</taxon>
        <taxon>Clostridia</taxon>
        <taxon>Eubacteriales</taxon>
        <taxon>Candidatus Fimiplasma</taxon>
    </lineage>
</organism>
<dbReference type="Pfam" id="PF01636">
    <property type="entry name" value="APH"/>
    <property type="match status" value="1"/>
</dbReference>
<feature type="domain" description="Aminoglycoside phosphotransferase" evidence="1">
    <location>
        <begin position="23"/>
        <end position="255"/>
    </location>
</feature>
<dbReference type="EMBL" id="DVMJ01000018">
    <property type="protein sequence ID" value="HIU12957.1"/>
    <property type="molecule type" value="Genomic_DNA"/>
</dbReference>
<sequence>MRPEWWEQICQDCQLGHLLEDPKRLTGGLLHRMYMLKTDCGQYAVKLLNPSVMQRETAHANYAQAEKLEQMLEVCQLPIVPARIFHQEKMQCHEGQYYYVFDWYAGKALMPQEVQIKHCEKIAGILAQIHQLETKEQASEPVSPHIDWDREISSLAQKHPELGKLLKAKRDLLVESQEKGNAAHTKLPSCVAVCHRDLDCKNVLWNQDDFRIIDLECLAYANPMTELYETALYWSGYDCACIQPALLQAFVRAYAQSGGKLPLDWEVLYDSFTEPLDWLAYNMRRAQGIDGHLEEVSIGIAEIKSTLMKIVAYYESKEDILNRLYAMNVMGE</sequence>
<comment type="caution">
    <text evidence="2">The sequence shown here is derived from an EMBL/GenBank/DDBJ whole genome shotgun (WGS) entry which is preliminary data.</text>
</comment>
<dbReference type="InterPro" id="IPR011009">
    <property type="entry name" value="Kinase-like_dom_sf"/>
</dbReference>
<dbReference type="SUPFAM" id="SSF56112">
    <property type="entry name" value="Protein kinase-like (PK-like)"/>
    <property type="match status" value="1"/>
</dbReference>
<evidence type="ECO:0000313" key="3">
    <source>
        <dbReference type="Proteomes" id="UP000824175"/>
    </source>
</evidence>
<reference evidence="2" key="2">
    <citation type="journal article" date="2021" name="PeerJ">
        <title>Extensive microbial diversity within the chicken gut microbiome revealed by metagenomics and culture.</title>
        <authorList>
            <person name="Gilroy R."/>
            <person name="Ravi A."/>
            <person name="Getino M."/>
            <person name="Pursley I."/>
            <person name="Horton D.L."/>
            <person name="Alikhan N.F."/>
            <person name="Baker D."/>
            <person name="Gharbi K."/>
            <person name="Hall N."/>
            <person name="Watson M."/>
            <person name="Adriaenssens E.M."/>
            <person name="Foster-Nyarko E."/>
            <person name="Jarju S."/>
            <person name="Secka A."/>
            <person name="Antonio M."/>
            <person name="Oren A."/>
            <person name="Chaudhuri R.R."/>
            <person name="La Ragione R."/>
            <person name="Hildebrand F."/>
            <person name="Pallen M.J."/>
        </authorList>
    </citation>
    <scope>NUCLEOTIDE SEQUENCE</scope>
    <source>
        <strain evidence="2">CHK195-11698</strain>
    </source>
</reference>
<evidence type="ECO:0000313" key="2">
    <source>
        <dbReference type="EMBL" id="HIU12957.1"/>
    </source>
</evidence>
<dbReference type="InterPro" id="IPR002575">
    <property type="entry name" value="Aminoglycoside_PTrfase"/>
</dbReference>
<dbReference type="AlphaFoldDB" id="A0A9D1L0J3"/>
<gene>
    <name evidence="2" type="ORF">IAD15_02685</name>
</gene>
<dbReference type="Proteomes" id="UP000824175">
    <property type="component" value="Unassembled WGS sequence"/>
</dbReference>
<reference evidence="2" key="1">
    <citation type="submission" date="2020-10" db="EMBL/GenBank/DDBJ databases">
        <authorList>
            <person name="Gilroy R."/>
        </authorList>
    </citation>
    <scope>NUCLEOTIDE SEQUENCE</scope>
    <source>
        <strain evidence="2">CHK195-11698</strain>
    </source>
</reference>
<name>A0A9D1L0J3_9FIRM</name>
<protein>
    <submittedName>
        <fullName evidence="2">Aminoglycoside phosphotransferase family protein</fullName>
    </submittedName>
</protein>